<feature type="binding site" evidence="9">
    <location>
        <position position="174"/>
    </location>
    <ligand>
        <name>UDP-N-acetyl-alpha-D-muramoyl-L-alanyl-D-glutamate</name>
        <dbReference type="ChEBI" id="CHEBI:83900"/>
    </ligand>
</feature>
<dbReference type="Gene3D" id="3.90.190.20">
    <property type="entry name" value="Mur ligase, C-terminal domain"/>
    <property type="match status" value="1"/>
</dbReference>
<reference evidence="13" key="1">
    <citation type="submission" date="2020-05" db="EMBL/GenBank/DDBJ databases">
        <title>Sulfur intermediates as new biogeochemical hubs in an aquatic model microbial ecosystem.</title>
        <authorList>
            <person name="Vigneron A."/>
        </authorList>
    </citation>
    <scope>NUCLEOTIDE SEQUENCE</scope>
    <source>
        <strain evidence="13">Bin.250</strain>
    </source>
</reference>
<dbReference type="GO" id="GO:0009252">
    <property type="term" value="P:peptidoglycan biosynthetic process"/>
    <property type="evidence" value="ECO:0007669"/>
    <property type="project" value="UniProtKB-UniRule"/>
</dbReference>
<comment type="cofactor">
    <cofactor evidence="9">
        <name>Mg(2+)</name>
        <dbReference type="ChEBI" id="CHEBI:18420"/>
    </cofactor>
</comment>
<keyword evidence="2 9" id="KW-0963">Cytoplasm</keyword>
<keyword evidence="5 9" id="KW-0067">ATP-binding</keyword>
<keyword evidence="3 9" id="KW-0436">Ligase</keyword>
<dbReference type="InterPro" id="IPR004101">
    <property type="entry name" value="Mur_ligase_C"/>
</dbReference>
<protein>
    <recommendedName>
        <fullName evidence="9">UDP-N-acetylmuramoyl-L-alanyl-D-glutamate--2,6-diaminopimelate ligase</fullName>
        <ecNumber evidence="9">6.3.2.13</ecNumber>
    </recommendedName>
    <alternativeName>
        <fullName evidence="9">Meso-A2pm-adding enzyme</fullName>
    </alternativeName>
    <alternativeName>
        <fullName evidence="9">Meso-diaminopimelate-adding enzyme</fullName>
    </alternativeName>
    <alternativeName>
        <fullName evidence="9">UDP-MurNAc-L-Ala-D-Glu:meso-diaminopimelate ligase</fullName>
    </alternativeName>
    <alternativeName>
        <fullName evidence="9">UDP-MurNAc-tripeptide synthetase</fullName>
    </alternativeName>
    <alternativeName>
        <fullName evidence="9">UDP-N-acetylmuramyl-tripeptide synthetase</fullName>
    </alternativeName>
</protein>
<comment type="function">
    <text evidence="9">Catalyzes the addition of meso-diaminopimelic acid to the nucleotide precursor UDP-N-acetylmuramoyl-L-alanyl-D-glutamate (UMAG) in the biosynthesis of bacterial cell-wall peptidoglycan.</text>
</comment>
<dbReference type="InterPro" id="IPR013221">
    <property type="entry name" value="Mur_ligase_cen"/>
</dbReference>
<feature type="binding site" evidence="9">
    <location>
        <position position="376"/>
    </location>
    <ligand>
        <name>meso-2,6-diaminopimelate</name>
        <dbReference type="ChEBI" id="CHEBI:57791"/>
    </ligand>
</feature>
<evidence type="ECO:0000256" key="10">
    <source>
        <dbReference type="RuleBase" id="RU004135"/>
    </source>
</evidence>
<proteinExistence type="inferred from homology"/>
<sequence>MQKMLSQLLPGISLKADVVVTGISEDSRRVAAGDLFLATPGLSHDGRSHIDEVLTKAAAALCEAPFESSHELVVVVDELTTLKGPIASRFYGDPSSRLLVIGITGTNGKTSCSHFVAQVLTALEKKCGVIGTLGFGFPGDLHEPGLTTPAAVDIQRQLARLSEQAAEAVAIETSSHGLVQGRLNGTKINVAIFTNISRDHLDYHGTFADYRAAKQRLFEWPELQAAIINTDDEFGRDILASLGRNVQRVSYSVANAAANVFCRNINYGLDGFEAELVTPWGSGLLRCKLLGEFNVSNVLSVVSLLGVLGYEFSAILRAVAGLSNVLGRMDTLARPGMPLVVIDYAHTPDALAKALKALRVHCQGDLWCVFGCGGDRDKGKRAEMGRIATEMADHSIVTDDNPRNETSAAIIADIVVGALPGRDLIVEPDRRLAVRCALQKASYGDIILIAGKGHEDYQEIAGRRLIYSDYAEVENFYRHEVPSNISSGSSLS</sequence>
<evidence type="ECO:0000259" key="12">
    <source>
        <dbReference type="Pfam" id="PF08245"/>
    </source>
</evidence>
<evidence type="ECO:0000256" key="1">
    <source>
        <dbReference type="ARBA" id="ARBA00005898"/>
    </source>
</evidence>
<evidence type="ECO:0000256" key="7">
    <source>
        <dbReference type="ARBA" id="ARBA00022984"/>
    </source>
</evidence>
<dbReference type="GO" id="GO:0000287">
    <property type="term" value="F:magnesium ion binding"/>
    <property type="evidence" value="ECO:0007669"/>
    <property type="project" value="UniProtKB-UniRule"/>
</dbReference>
<keyword evidence="7 9" id="KW-0573">Peptidoglycan synthesis</keyword>
<comment type="subcellular location">
    <subcellularLocation>
        <location evidence="9 10">Cytoplasm</location>
    </subcellularLocation>
</comment>
<keyword evidence="9 10" id="KW-0132">Cell division</keyword>
<keyword evidence="4 9" id="KW-0547">Nucleotide-binding</keyword>
<name>A0A973A934_9GAMM</name>
<dbReference type="InterPro" id="IPR036615">
    <property type="entry name" value="Mur_ligase_C_dom_sf"/>
</dbReference>
<comment type="similarity">
    <text evidence="1 9">Belongs to the MurCDEF family. MurE subfamily.</text>
</comment>
<dbReference type="HAMAP" id="MF_00208">
    <property type="entry name" value="MurE"/>
    <property type="match status" value="1"/>
</dbReference>
<dbReference type="Proteomes" id="UP000754644">
    <property type="component" value="Unassembled WGS sequence"/>
</dbReference>
<accession>A0A973A934</accession>
<dbReference type="SUPFAM" id="SSF53244">
    <property type="entry name" value="MurD-like peptide ligases, peptide-binding domain"/>
    <property type="match status" value="1"/>
</dbReference>
<keyword evidence="9 10" id="KW-0131">Cell cycle</keyword>
<dbReference type="AlphaFoldDB" id="A0A973A934"/>
<feature type="binding site" evidence="9">
    <location>
        <position position="180"/>
    </location>
    <ligand>
        <name>UDP-N-acetyl-alpha-D-muramoyl-L-alanyl-D-glutamate</name>
        <dbReference type="ChEBI" id="CHEBI:83900"/>
    </ligand>
</feature>
<feature type="domain" description="Mur ligase C-terminal" evidence="11">
    <location>
        <begin position="327"/>
        <end position="453"/>
    </location>
</feature>
<dbReference type="GO" id="GO:0051301">
    <property type="term" value="P:cell division"/>
    <property type="evidence" value="ECO:0007669"/>
    <property type="project" value="UniProtKB-KW"/>
</dbReference>
<dbReference type="NCBIfam" id="TIGR01085">
    <property type="entry name" value="murE"/>
    <property type="match status" value="1"/>
</dbReference>
<dbReference type="Pfam" id="PF02875">
    <property type="entry name" value="Mur_ligase_C"/>
    <property type="match status" value="1"/>
</dbReference>
<dbReference type="GO" id="GO:0005737">
    <property type="term" value="C:cytoplasm"/>
    <property type="evidence" value="ECO:0007669"/>
    <property type="project" value="UniProtKB-SubCell"/>
</dbReference>
<feature type="short sequence motif" description="Meso-diaminopimelate recognition motif" evidence="9">
    <location>
        <begin position="400"/>
        <end position="403"/>
    </location>
</feature>
<comment type="pathway">
    <text evidence="9 10">Cell wall biogenesis; peptidoglycan biosynthesis.</text>
</comment>
<dbReference type="GO" id="GO:0004326">
    <property type="term" value="F:tetrahydrofolylpolyglutamate synthase activity"/>
    <property type="evidence" value="ECO:0007669"/>
    <property type="project" value="InterPro"/>
</dbReference>
<feature type="binding site" evidence="9">
    <location>
        <begin position="400"/>
        <end position="403"/>
    </location>
    <ligand>
        <name>meso-2,6-diaminopimelate</name>
        <dbReference type="ChEBI" id="CHEBI:57791"/>
    </ligand>
</feature>
<evidence type="ECO:0000256" key="4">
    <source>
        <dbReference type="ARBA" id="ARBA00022741"/>
    </source>
</evidence>
<evidence type="ECO:0000256" key="5">
    <source>
        <dbReference type="ARBA" id="ARBA00022840"/>
    </source>
</evidence>
<comment type="PTM">
    <text evidence="9">Carboxylation is probably crucial for Mg(2+) binding and, consequently, for the gamma-phosphate positioning of ATP.</text>
</comment>
<dbReference type="GO" id="GO:0008360">
    <property type="term" value="P:regulation of cell shape"/>
    <property type="evidence" value="ECO:0007669"/>
    <property type="project" value="UniProtKB-KW"/>
</dbReference>
<keyword evidence="9" id="KW-0460">Magnesium</keyword>
<dbReference type="InterPro" id="IPR005761">
    <property type="entry name" value="UDP-N-AcMur-Glu-dNH2Pim_ligase"/>
</dbReference>
<evidence type="ECO:0000256" key="6">
    <source>
        <dbReference type="ARBA" id="ARBA00022960"/>
    </source>
</evidence>
<dbReference type="GO" id="GO:0071555">
    <property type="term" value="P:cell wall organization"/>
    <property type="evidence" value="ECO:0007669"/>
    <property type="project" value="UniProtKB-KW"/>
</dbReference>
<dbReference type="GO" id="GO:0005524">
    <property type="term" value="F:ATP binding"/>
    <property type="evidence" value="ECO:0007669"/>
    <property type="project" value="UniProtKB-UniRule"/>
</dbReference>
<dbReference type="InterPro" id="IPR018109">
    <property type="entry name" value="Folylpolyglutamate_synth_CS"/>
</dbReference>
<organism evidence="13 14">
    <name type="scientific">SAR86 cluster bacterium</name>
    <dbReference type="NCBI Taxonomy" id="2030880"/>
    <lineage>
        <taxon>Bacteria</taxon>
        <taxon>Pseudomonadati</taxon>
        <taxon>Pseudomonadota</taxon>
        <taxon>Gammaproteobacteria</taxon>
        <taxon>SAR86 cluster</taxon>
    </lineage>
</organism>
<dbReference type="NCBIfam" id="NF001126">
    <property type="entry name" value="PRK00139.1-4"/>
    <property type="match status" value="1"/>
</dbReference>
<feature type="domain" description="Mur ligase central" evidence="12">
    <location>
        <begin position="103"/>
        <end position="303"/>
    </location>
</feature>
<evidence type="ECO:0000256" key="2">
    <source>
        <dbReference type="ARBA" id="ARBA00022490"/>
    </source>
</evidence>
<dbReference type="Pfam" id="PF08245">
    <property type="entry name" value="Mur_ligase_M"/>
    <property type="match status" value="1"/>
</dbReference>
<dbReference type="PANTHER" id="PTHR23135">
    <property type="entry name" value="MUR LIGASE FAMILY MEMBER"/>
    <property type="match status" value="1"/>
</dbReference>
<dbReference type="SUPFAM" id="SSF63418">
    <property type="entry name" value="MurE/MurF N-terminal domain"/>
    <property type="match status" value="1"/>
</dbReference>
<dbReference type="InterPro" id="IPR036565">
    <property type="entry name" value="Mur-like_cat_sf"/>
</dbReference>
<evidence type="ECO:0000313" key="14">
    <source>
        <dbReference type="Proteomes" id="UP000754644"/>
    </source>
</evidence>
<dbReference type="EMBL" id="JABMOJ010000246">
    <property type="protein sequence ID" value="NQV65027.1"/>
    <property type="molecule type" value="Genomic_DNA"/>
</dbReference>
<dbReference type="GO" id="GO:0008765">
    <property type="term" value="F:UDP-N-acetylmuramoylalanyl-D-glutamate-2,6-diaminopimelate ligase activity"/>
    <property type="evidence" value="ECO:0007669"/>
    <property type="project" value="UniProtKB-UniRule"/>
</dbReference>
<dbReference type="EC" id="6.3.2.13" evidence="9"/>
<feature type="binding site" evidence="9">
    <location>
        <begin position="147"/>
        <end position="148"/>
    </location>
    <ligand>
        <name>UDP-N-acetyl-alpha-D-muramoyl-L-alanyl-D-glutamate</name>
        <dbReference type="ChEBI" id="CHEBI:83900"/>
    </ligand>
</feature>
<evidence type="ECO:0000259" key="11">
    <source>
        <dbReference type="Pfam" id="PF02875"/>
    </source>
</evidence>
<feature type="binding site" evidence="9">
    <location>
        <position position="27"/>
    </location>
    <ligand>
        <name>UDP-N-acetyl-alpha-D-muramoyl-L-alanyl-D-glutamate</name>
        <dbReference type="ChEBI" id="CHEBI:83900"/>
    </ligand>
</feature>
<evidence type="ECO:0000313" key="13">
    <source>
        <dbReference type="EMBL" id="NQV65027.1"/>
    </source>
</evidence>
<comment type="caution">
    <text evidence="13">The sequence shown here is derived from an EMBL/GenBank/DDBJ whole genome shotgun (WGS) entry which is preliminary data.</text>
</comment>
<dbReference type="PANTHER" id="PTHR23135:SF4">
    <property type="entry name" value="UDP-N-ACETYLMURAMOYL-L-ALANYL-D-GLUTAMATE--2,6-DIAMINOPIMELATE LIGASE MURE HOMOLOG, CHLOROPLASTIC"/>
    <property type="match status" value="1"/>
</dbReference>
<comment type="catalytic activity">
    <reaction evidence="9">
        <text>UDP-N-acetyl-alpha-D-muramoyl-L-alanyl-D-glutamate + meso-2,6-diaminopimelate + ATP = UDP-N-acetyl-alpha-D-muramoyl-L-alanyl-gamma-D-glutamyl-meso-2,6-diaminopimelate + ADP + phosphate + H(+)</text>
        <dbReference type="Rhea" id="RHEA:23676"/>
        <dbReference type="ChEBI" id="CHEBI:15378"/>
        <dbReference type="ChEBI" id="CHEBI:30616"/>
        <dbReference type="ChEBI" id="CHEBI:43474"/>
        <dbReference type="ChEBI" id="CHEBI:57791"/>
        <dbReference type="ChEBI" id="CHEBI:83900"/>
        <dbReference type="ChEBI" id="CHEBI:83905"/>
        <dbReference type="ChEBI" id="CHEBI:456216"/>
        <dbReference type="EC" id="6.3.2.13"/>
    </reaction>
</comment>
<dbReference type="Gene3D" id="3.40.1390.10">
    <property type="entry name" value="MurE/MurF, N-terminal domain"/>
    <property type="match status" value="1"/>
</dbReference>
<evidence type="ECO:0000256" key="9">
    <source>
        <dbReference type="HAMAP-Rule" id="MF_00208"/>
    </source>
</evidence>
<evidence type="ECO:0000256" key="8">
    <source>
        <dbReference type="ARBA" id="ARBA00023316"/>
    </source>
</evidence>
<dbReference type="InterPro" id="IPR035911">
    <property type="entry name" value="MurE/MurF_N"/>
</dbReference>
<feature type="binding site" evidence="9">
    <location>
        <begin position="105"/>
        <end position="111"/>
    </location>
    <ligand>
        <name>ATP</name>
        <dbReference type="ChEBI" id="CHEBI:30616"/>
    </ligand>
</feature>
<evidence type="ECO:0000256" key="3">
    <source>
        <dbReference type="ARBA" id="ARBA00022598"/>
    </source>
</evidence>
<feature type="binding site" evidence="9">
    <location>
        <position position="182"/>
    </location>
    <ligand>
        <name>UDP-N-acetyl-alpha-D-muramoyl-L-alanyl-D-glutamate</name>
        <dbReference type="ChEBI" id="CHEBI:83900"/>
    </ligand>
</feature>
<dbReference type="Gene3D" id="3.40.1190.10">
    <property type="entry name" value="Mur-like, catalytic domain"/>
    <property type="match status" value="1"/>
</dbReference>
<feature type="binding site" evidence="9">
    <location>
        <position position="451"/>
    </location>
    <ligand>
        <name>meso-2,6-diaminopimelate</name>
        <dbReference type="ChEBI" id="CHEBI:57791"/>
    </ligand>
</feature>
<comment type="caution">
    <text evidence="9">Lacks conserved residue(s) required for the propagation of feature annotation.</text>
</comment>
<keyword evidence="8 9" id="KW-0961">Cell wall biogenesis/degradation</keyword>
<dbReference type="SUPFAM" id="SSF53623">
    <property type="entry name" value="MurD-like peptide ligases, catalytic domain"/>
    <property type="match status" value="1"/>
</dbReference>
<gene>
    <name evidence="9" type="primary">murE</name>
    <name evidence="13" type="ORF">HQ497_06660</name>
</gene>
<feature type="binding site" evidence="9">
    <location>
        <position position="455"/>
    </location>
    <ligand>
        <name>meso-2,6-diaminopimelate</name>
        <dbReference type="ChEBI" id="CHEBI:57791"/>
    </ligand>
</feature>
<dbReference type="PROSITE" id="PS01011">
    <property type="entry name" value="FOLYLPOLYGLU_SYNT_1"/>
    <property type="match status" value="1"/>
</dbReference>
<feature type="modified residue" description="N6-carboxylysine" evidence="9">
    <location>
        <position position="214"/>
    </location>
</feature>
<keyword evidence="6 9" id="KW-0133">Cell shape</keyword>